<dbReference type="PANTHER" id="PTHR23419">
    <property type="entry name" value="DIVALENT CATION TOLERANCE CUTA-RELATED"/>
    <property type="match status" value="1"/>
</dbReference>
<evidence type="ECO:0000313" key="3">
    <source>
        <dbReference type="Proteomes" id="UP000663088"/>
    </source>
</evidence>
<gene>
    <name evidence="2" type="ORF">EM20IM_09855</name>
</gene>
<dbReference type="Gene3D" id="3.30.70.120">
    <property type="match status" value="1"/>
</dbReference>
<protein>
    <submittedName>
        <fullName evidence="2">Divalent-cation tolerance protein CutA</fullName>
    </submittedName>
</protein>
<evidence type="ECO:0000313" key="2">
    <source>
        <dbReference type="EMBL" id="QSR86752.1"/>
    </source>
</evidence>
<keyword evidence="3" id="KW-1185">Reference proteome</keyword>
<comment type="similarity">
    <text evidence="1">Belongs to the CutA family.</text>
</comment>
<proteinExistence type="inferred from homology"/>
<dbReference type="Pfam" id="PF03091">
    <property type="entry name" value="CutA1"/>
    <property type="match status" value="1"/>
</dbReference>
<reference evidence="2 3" key="1">
    <citation type="submission" date="2020-12" db="EMBL/GenBank/DDBJ databases">
        <authorList>
            <person name="Awala S.I."/>
            <person name="Gwak J.-H."/>
            <person name="Kim S.-J."/>
            <person name="Rhee S.-K."/>
        </authorList>
    </citation>
    <scope>NUCLEOTIDE SEQUENCE [LARGE SCALE GENOMIC DNA]</scope>
    <source>
        <strain evidence="2 3">IT5</strain>
    </source>
</reference>
<evidence type="ECO:0000256" key="1">
    <source>
        <dbReference type="ARBA" id="ARBA00010169"/>
    </source>
</evidence>
<dbReference type="InterPro" id="IPR004323">
    <property type="entry name" value="Ion_tolerance_CutA"/>
</dbReference>
<accession>A0ABX7PUU5</accession>
<dbReference type="RefSeq" id="WP_206846892.1">
    <property type="nucleotide sequence ID" value="NZ_CP065956.1"/>
</dbReference>
<dbReference type="InterPro" id="IPR011322">
    <property type="entry name" value="N-reg_PII-like_a/b"/>
</dbReference>
<dbReference type="SUPFAM" id="SSF54913">
    <property type="entry name" value="GlnB-like"/>
    <property type="match status" value="1"/>
</dbReference>
<dbReference type="EMBL" id="CP065956">
    <property type="protein sequence ID" value="QSR86752.1"/>
    <property type="molecule type" value="Genomic_DNA"/>
</dbReference>
<organism evidence="2 3">
    <name type="scientific">Candidatus Methylacidiphilum infernorum</name>
    <dbReference type="NCBI Taxonomy" id="511746"/>
    <lineage>
        <taxon>Bacteria</taxon>
        <taxon>Pseudomonadati</taxon>
        <taxon>Verrucomicrobiota</taxon>
        <taxon>Methylacidiphilae</taxon>
        <taxon>Methylacidiphilales</taxon>
        <taxon>Methylacidiphilaceae</taxon>
        <taxon>Methylacidiphilum (ex Ratnadevi et al. 2023)</taxon>
    </lineage>
</organism>
<sequence length="104" mass="12197">MEPQIVLISCSNREEGEKIAKKLLQNRVASCVNIIPQVHSFYWWEGNLEQAQEALLFVKSSKEKWDQLLTVVKENHSYQCPEIISLDPSHVFPPYLAWWQNELK</sequence>
<name>A0ABX7PUU5_9BACT</name>
<dbReference type="PANTHER" id="PTHR23419:SF8">
    <property type="entry name" value="FI09726P"/>
    <property type="match status" value="1"/>
</dbReference>
<dbReference type="InterPro" id="IPR015867">
    <property type="entry name" value="N-reg_PII/ATP_PRibTrfase_C"/>
</dbReference>
<dbReference type="Proteomes" id="UP000663088">
    <property type="component" value="Chromosome"/>
</dbReference>